<dbReference type="EMBL" id="FQYY01000007">
    <property type="protein sequence ID" value="SHJ04929.1"/>
    <property type="molecule type" value="Genomic_DNA"/>
</dbReference>
<dbReference type="Gene3D" id="2.40.160.60">
    <property type="entry name" value="Outer membrane protein transport protein (OMPP1/FadL/TodX)"/>
    <property type="match status" value="1"/>
</dbReference>
<reference evidence="2 3" key="1">
    <citation type="submission" date="2016-11" db="EMBL/GenBank/DDBJ databases">
        <authorList>
            <person name="Jaros S."/>
            <person name="Januszkiewicz K."/>
            <person name="Wedrychowicz H."/>
        </authorList>
    </citation>
    <scope>NUCLEOTIDE SEQUENCE [LARGE SCALE GENOMIC DNA]</scope>
    <source>
        <strain evidence="2 3">DSM 21425</strain>
    </source>
</reference>
<dbReference type="Proteomes" id="UP000184225">
    <property type="component" value="Unassembled WGS sequence"/>
</dbReference>
<dbReference type="AlphaFoldDB" id="A0A1M6G4Q1"/>
<keyword evidence="3" id="KW-1185">Reference proteome</keyword>
<dbReference type="RefSeq" id="WP_073152121.1">
    <property type="nucleotide sequence ID" value="NZ_FQYY01000007.1"/>
</dbReference>
<feature type="chain" id="PRO_5013291274" description="Outer membrane protein transport protein (OMPP1/FadL/TodX)" evidence="1">
    <location>
        <begin position="20"/>
        <end position="506"/>
    </location>
</feature>
<evidence type="ECO:0000313" key="2">
    <source>
        <dbReference type="EMBL" id="SHJ04929.1"/>
    </source>
</evidence>
<accession>A0A1M6G4Q1</accession>
<evidence type="ECO:0008006" key="4">
    <source>
        <dbReference type="Google" id="ProtNLM"/>
    </source>
</evidence>
<proteinExistence type="predicted"/>
<organism evidence="2 3">
    <name type="scientific">Mesonia phycicola</name>
    <dbReference type="NCBI Taxonomy" id="579105"/>
    <lineage>
        <taxon>Bacteria</taxon>
        <taxon>Pseudomonadati</taxon>
        <taxon>Bacteroidota</taxon>
        <taxon>Flavobacteriia</taxon>
        <taxon>Flavobacteriales</taxon>
        <taxon>Flavobacteriaceae</taxon>
        <taxon>Mesonia</taxon>
    </lineage>
</organism>
<evidence type="ECO:0000256" key="1">
    <source>
        <dbReference type="SAM" id="SignalP"/>
    </source>
</evidence>
<feature type="signal peptide" evidence="1">
    <location>
        <begin position="1"/>
        <end position="19"/>
    </location>
</feature>
<dbReference type="STRING" id="579105.SAMN04488096_107132"/>
<gene>
    <name evidence="2" type="ORF">SAMN04488096_107132</name>
</gene>
<protein>
    <recommendedName>
        <fullName evidence="4">Outer membrane protein transport protein (OMPP1/FadL/TodX)</fullName>
    </recommendedName>
</protein>
<keyword evidence="1" id="KW-0732">Signal</keyword>
<dbReference type="OrthoDB" id="9765571at2"/>
<evidence type="ECO:0000313" key="3">
    <source>
        <dbReference type="Proteomes" id="UP000184225"/>
    </source>
</evidence>
<name>A0A1M6G4Q1_9FLAO</name>
<dbReference type="SUPFAM" id="SSF56935">
    <property type="entry name" value="Porins"/>
    <property type="match status" value="1"/>
</dbReference>
<sequence length="506" mass="56699">MRLRLILPVFTLLSSLAYAQNMQEAYQFSTSELNGTARYTSMSGAFGALGGDISALKDNPAGSSVFLNNYFSGTLTSRFYKNELNVSDNLSTARKNNIDLNQIGAVFVFNNYNEKATINKFTIGFTYDKTTSLDNSLDWQGNTDNSYANYFLSQAQGIPVTSLEAEQGIYQQYDQLFYADLSQQNYTNPQAQTAFLGYQAYLIDPVTEFDDNSEYTSNITGGEYLQEYKFLSNGFNGKFSGNASLAIKNKLLFGLNLNAHIINYERNTRLYEDTGNGNAVETIFYEENTLTLGSGFSFDLGTIYRVSKSIRLGASYQSPTWYTIHDETSRYLRTSSQTSAIGNNILNPDIIDIYPNYNYKTAGKVNGSLAYIFGKTGLISFEYSYTDMSNNEYKSDDYNINSLNNTINENFTAASTYKIGGEYRIKKWSARAGYRFVESPYKDKSTVGDLTGYSLGLGYNLGNTRIDLAYYRSSQDFEGNLYLTNFNNASNTRITSNIAATFSINL</sequence>